<evidence type="ECO:0000313" key="2">
    <source>
        <dbReference type="EMBL" id="SMC34005.1"/>
    </source>
</evidence>
<protein>
    <submittedName>
        <fullName evidence="2">Uncharacterized protein</fullName>
    </submittedName>
</protein>
<gene>
    <name evidence="2" type="ORF">SAMN04487984_0582</name>
</gene>
<accession>A0A1W1YCY1</accession>
<dbReference type="Proteomes" id="UP000243884">
    <property type="component" value="Unassembled WGS sequence"/>
</dbReference>
<dbReference type="AlphaFoldDB" id="A0A1W1YCY1"/>
<name>A0A1W1YCY1_9LACT</name>
<evidence type="ECO:0000313" key="3">
    <source>
        <dbReference type="Proteomes" id="UP000243884"/>
    </source>
</evidence>
<keyword evidence="3" id="KW-1185">Reference proteome</keyword>
<sequence>MYNPINAQEFALAVGSSHRFEGSNEEIAKQSLELYRTAFDTANTFNKSFTKNKSSKESHGSVNSFNP</sequence>
<dbReference type="RefSeq" id="WP_084098339.1">
    <property type="nucleotide sequence ID" value="NZ_FWXK01000002.1"/>
</dbReference>
<dbReference type="EMBL" id="FWXK01000002">
    <property type="protein sequence ID" value="SMC34005.1"/>
    <property type="molecule type" value="Genomic_DNA"/>
</dbReference>
<evidence type="ECO:0000256" key="1">
    <source>
        <dbReference type="SAM" id="MobiDB-lite"/>
    </source>
</evidence>
<feature type="region of interest" description="Disordered" evidence="1">
    <location>
        <begin position="48"/>
        <end position="67"/>
    </location>
</feature>
<proteinExistence type="predicted"/>
<organism evidence="2 3">
    <name type="scientific">Aerococcus suis</name>
    <dbReference type="NCBI Taxonomy" id="371602"/>
    <lineage>
        <taxon>Bacteria</taxon>
        <taxon>Bacillati</taxon>
        <taxon>Bacillota</taxon>
        <taxon>Bacilli</taxon>
        <taxon>Lactobacillales</taxon>
        <taxon>Aerococcaceae</taxon>
        <taxon>Aerococcus</taxon>
    </lineage>
</organism>
<reference evidence="3" key="1">
    <citation type="submission" date="2017-04" db="EMBL/GenBank/DDBJ databases">
        <authorList>
            <person name="Varghese N."/>
            <person name="Submissions S."/>
        </authorList>
    </citation>
    <scope>NUCLEOTIDE SEQUENCE [LARGE SCALE GENOMIC DNA]</scope>
    <source>
        <strain evidence="3">DSM 21500</strain>
    </source>
</reference>